<sequence length="198" mass="21829">MNKLLLPVFVLASLLIGACSSQPEPEPESQVSGAKWLDAAQGGNMYDVLAYPLTEDELAYFEDALPLLEQAARKHPAIWSEIAYEEDPSVVAAQSRVWSDAGLLGRDVIAVNLKLTFLSEFASAEEGMERDMRENLAWLEQRLEGEGADAALFETADSLRMIIGVIAVNREAGSFQFYQENQARIEAALDRFTSIGEQ</sequence>
<name>A0A927F5X8_9BACT</name>
<organism evidence="2 3">
    <name type="scientific">Pelagicoccus enzymogenes</name>
    <dbReference type="NCBI Taxonomy" id="2773457"/>
    <lineage>
        <taxon>Bacteria</taxon>
        <taxon>Pseudomonadati</taxon>
        <taxon>Verrucomicrobiota</taxon>
        <taxon>Opitutia</taxon>
        <taxon>Puniceicoccales</taxon>
        <taxon>Pelagicoccaceae</taxon>
        <taxon>Pelagicoccus</taxon>
    </lineage>
</organism>
<evidence type="ECO:0000313" key="2">
    <source>
        <dbReference type="EMBL" id="MBD5778600.1"/>
    </source>
</evidence>
<keyword evidence="1" id="KW-0732">Signal</keyword>
<reference evidence="2" key="1">
    <citation type="submission" date="2020-09" db="EMBL/GenBank/DDBJ databases">
        <title>Pelagicoccus enzymogenes sp. nov. with an EPS production, isolated from marine sediment.</title>
        <authorList>
            <person name="Feng X."/>
        </authorList>
    </citation>
    <scope>NUCLEOTIDE SEQUENCE</scope>
    <source>
        <strain evidence="2">NFK12</strain>
    </source>
</reference>
<accession>A0A927F5X8</accession>
<protein>
    <submittedName>
        <fullName evidence="2">Uncharacterized protein</fullName>
    </submittedName>
</protein>
<dbReference type="Proteomes" id="UP000622317">
    <property type="component" value="Unassembled WGS sequence"/>
</dbReference>
<dbReference type="PROSITE" id="PS51257">
    <property type="entry name" value="PROKAR_LIPOPROTEIN"/>
    <property type="match status" value="1"/>
</dbReference>
<comment type="caution">
    <text evidence="2">The sequence shown here is derived from an EMBL/GenBank/DDBJ whole genome shotgun (WGS) entry which is preliminary data.</text>
</comment>
<feature type="signal peptide" evidence="1">
    <location>
        <begin position="1"/>
        <end position="21"/>
    </location>
</feature>
<gene>
    <name evidence="2" type="ORF">IEN85_03800</name>
</gene>
<proteinExistence type="predicted"/>
<dbReference type="EMBL" id="JACYFG010000006">
    <property type="protein sequence ID" value="MBD5778600.1"/>
    <property type="molecule type" value="Genomic_DNA"/>
</dbReference>
<dbReference type="AlphaFoldDB" id="A0A927F5X8"/>
<dbReference type="RefSeq" id="WP_191615734.1">
    <property type="nucleotide sequence ID" value="NZ_JACYFG010000006.1"/>
</dbReference>
<keyword evidence="3" id="KW-1185">Reference proteome</keyword>
<feature type="chain" id="PRO_5037978314" evidence="1">
    <location>
        <begin position="22"/>
        <end position="198"/>
    </location>
</feature>
<evidence type="ECO:0000313" key="3">
    <source>
        <dbReference type="Proteomes" id="UP000622317"/>
    </source>
</evidence>
<evidence type="ECO:0000256" key="1">
    <source>
        <dbReference type="SAM" id="SignalP"/>
    </source>
</evidence>